<feature type="compositionally biased region" description="Basic residues" evidence="1">
    <location>
        <begin position="1"/>
        <end position="17"/>
    </location>
</feature>
<sequence>MRRNKSKKKGPGSHIPKHLQANVSNRMRQEMGKEEFENETSSQISSHGSESSSSTMGLSVEAPTPMAIKVMGNTLRTYDLELQDVYSMSTGTITYESLISHDDPKKPNLEEIKTLPEEPILMEYAELLNASKTMVSRVNEADFHGTVMGPSKPETNHCAKRQVVSNGFSEQEFVTKLMQDSLKQFQQTYRNDLHMQFLFSQNSDSPALEMRIVQQFKGK</sequence>
<keyword evidence="2" id="KW-1185">Reference proteome</keyword>
<evidence type="ECO:0000313" key="2">
    <source>
        <dbReference type="Proteomes" id="UP000887575"/>
    </source>
</evidence>
<protein>
    <submittedName>
        <fullName evidence="3">Uncharacterized protein</fullName>
    </submittedName>
</protein>
<feature type="region of interest" description="Disordered" evidence="1">
    <location>
        <begin position="1"/>
        <end position="59"/>
    </location>
</feature>
<name>A0AAF3EG61_9BILA</name>
<feature type="compositionally biased region" description="Low complexity" evidence="1">
    <location>
        <begin position="41"/>
        <end position="54"/>
    </location>
</feature>
<dbReference type="Proteomes" id="UP000887575">
    <property type="component" value="Unassembled WGS sequence"/>
</dbReference>
<accession>A0AAF3EG61</accession>
<dbReference type="WBParaSite" id="MBELARI_LOCUS12985">
    <property type="protein sequence ID" value="MBELARI_LOCUS12985"/>
    <property type="gene ID" value="MBELARI_LOCUS12985"/>
</dbReference>
<dbReference type="AlphaFoldDB" id="A0AAF3EG61"/>
<organism evidence="2 3">
    <name type="scientific">Mesorhabditis belari</name>
    <dbReference type="NCBI Taxonomy" id="2138241"/>
    <lineage>
        <taxon>Eukaryota</taxon>
        <taxon>Metazoa</taxon>
        <taxon>Ecdysozoa</taxon>
        <taxon>Nematoda</taxon>
        <taxon>Chromadorea</taxon>
        <taxon>Rhabditida</taxon>
        <taxon>Rhabditina</taxon>
        <taxon>Rhabditomorpha</taxon>
        <taxon>Rhabditoidea</taxon>
        <taxon>Rhabditidae</taxon>
        <taxon>Mesorhabditinae</taxon>
        <taxon>Mesorhabditis</taxon>
    </lineage>
</organism>
<proteinExistence type="predicted"/>
<reference evidence="3" key="1">
    <citation type="submission" date="2024-02" db="UniProtKB">
        <authorList>
            <consortium name="WormBaseParasite"/>
        </authorList>
    </citation>
    <scope>IDENTIFICATION</scope>
</reference>
<evidence type="ECO:0000256" key="1">
    <source>
        <dbReference type="SAM" id="MobiDB-lite"/>
    </source>
</evidence>
<evidence type="ECO:0000313" key="3">
    <source>
        <dbReference type="WBParaSite" id="MBELARI_LOCUS12985"/>
    </source>
</evidence>